<dbReference type="Gene3D" id="1.10.510.10">
    <property type="entry name" value="Transferase(Phosphotransferase) domain 1"/>
    <property type="match status" value="1"/>
</dbReference>
<evidence type="ECO:0000256" key="6">
    <source>
        <dbReference type="ARBA" id="ARBA00022840"/>
    </source>
</evidence>
<dbReference type="GO" id="GO:0004674">
    <property type="term" value="F:protein serine/threonine kinase activity"/>
    <property type="evidence" value="ECO:0007669"/>
    <property type="project" value="TreeGrafter"/>
</dbReference>
<evidence type="ECO:0000256" key="3">
    <source>
        <dbReference type="ARBA" id="ARBA00022737"/>
    </source>
</evidence>
<dbReference type="EMBL" id="JAAGOA010000017">
    <property type="protein sequence ID" value="NEE02768.1"/>
    <property type="molecule type" value="Genomic_DNA"/>
</dbReference>
<keyword evidence="5 9" id="KW-0418">Kinase</keyword>
<accession>A0A6L9SE06</accession>
<reference evidence="9 10" key="1">
    <citation type="submission" date="2020-02" db="EMBL/GenBank/DDBJ databases">
        <authorList>
            <person name="Li X.-J."/>
            <person name="Han X.-M."/>
        </authorList>
    </citation>
    <scope>NUCLEOTIDE SEQUENCE [LARGE SCALE GENOMIC DNA]</scope>
    <source>
        <strain evidence="9 10">CCTCC AB 2017055</strain>
    </source>
</reference>
<keyword evidence="2" id="KW-0808">Transferase</keyword>
<dbReference type="SUPFAM" id="SSF56112">
    <property type="entry name" value="Protein kinase-like (PK-like)"/>
    <property type="match status" value="1"/>
</dbReference>
<dbReference type="SUPFAM" id="SSF50998">
    <property type="entry name" value="Quinoprotein alcohol dehydrogenase-like"/>
    <property type="match status" value="1"/>
</dbReference>
<dbReference type="InterPro" id="IPR015943">
    <property type="entry name" value="WD40/YVTN_repeat-like_dom_sf"/>
</dbReference>
<feature type="domain" description="Protein kinase" evidence="8">
    <location>
        <begin position="18"/>
        <end position="273"/>
    </location>
</feature>
<dbReference type="Gene3D" id="3.30.200.20">
    <property type="entry name" value="Phosphorylase Kinase, domain 1"/>
    <property type="match status" value="1"/>
</dbReference>
<proteinExistence type="predicted"/>
<dbReference type="SMART" id="SM00320">
    <property type="entry name" value="WD40"/>
    <property type="match status" value="3"/>
</dbReference>
<organism evidence="9 10">
    <name type="scientific">Phytoactinopolyspora halotolerans</name>
    <dbReference type="NCBI Taxonomy" id="1981512"/>
    <lineage>
        <taxon>Bacteria</taxon>
        <taxon>Bacillati</taxon>
        <taxon>Actinomycetota</taxon>
        <taxon>Actinomycetes</taxon>
        <taxon>Jiangellales</taxon>
        <taxon>Jiangellaceae</taxon>
        <taxon>Phytoactinopolyspora</taxon>
    </lineage>
</organism>
<dbReference type="PANTHER" id="PTHR43289">
    <property type="entry name" value="MITOGEN-ACTIVATED PROTEIN KINASE KINASE KINASE 20-RELATED"/>
    <property type="match status" value="1"/>
</dbReference>
<evidence type="ECO:0000256" key="2">
    <source>
        <dbReference type="ARBA" id="ARBA00022679"/>
    </source>
</evidence>
<dbReference type="InterPro" id="IPR019775">
    <property type="entry name" value="WD40_repeat_CS"/>
</dbReference>
<keyword evidence="6" id="KW-0067">ATP-binding</keyword>
<dbReference type="InterPro" id="IPR011047">
    <property type="entry name" value="Quinoprotein_ADH-like_sf"/>
</dbReference>
<dbReference type="CDD" id="cd14014">
    <property type="entry name" value="STKc_PknB_like"/>
    <property type="match status" value="1"/>
</dbReference>
<evidence type="ECO:0000259" key="8">
    <source>
        <dbReference type="PROSITE" id="PS50011"/>
    </source>
</evidence>
<dbReference type="PROSITE" id="PS50011">
    <property type="entry name" value="PROTEIN_KINASE_DOM"/>
    <property type="match status" value="1"/>
</dbReference>
<dbReference type="PROSITE" id="PS00108">
    <property type="entry name" value="PROTEIN_KINASE_ST"/>
    <property type="match status" value="1"/>
</dbReference>
<evidence type="ECO:0000313" key="10">
    <source>
        <dbReference type="Proteomes" id="UP000475214"/>
    </source>
</evidence>
<dbReference type="InterPro" id="IPR008271">
    <property type="entry name" value="Ser/Thr_kinase_AS"/>
</dbReference>
<name>A0A6L9SE06_9ACTN</name>
<dbReference type="RefSeq" id="WP_163741650.1">
    <property type="nucleotide sequence ID" value="NZ_JAAGOA010000017.1"/>
</dbReference>
<dbReference type="PROSITE" id="PS00678">
    <property type="entry name" value="WD_REPEATS_1"/>
    <property type="match status" value="1"/>
</dbReference>
<protein>
    <submittedName>
        <fullName evidence="9">Protein kinase</fullName>
    </submittedName>
</protein>
<sequence>MPDPPPLGAGDPTQIGTSRLVGVLGRGGQGSVYLGLAPDGRKVAVKVLHDRMVMDSKARMRFIREAEIAQRVAAFCTAQVLDVGFQANVPYVVSEYIAGPSLHHLVTEDGPRTGSSLDRLAVTTLTALAAIHRAGIIHRDFKPGNVIMGPEGPVVIDFGIARFAGHHATTGQGIVGTPAYIAPEQIANQPAGTRSDVFAWAATMVFAATGRVAFGKGGAALPAIIHAVLHEEPDLSAVPERLRPLLAAALAKRPGARPGVHDLLAVLTDDDRTREEPEADAGAPAASSTASVSTLFLPAAGASTGQTAGTASSPPTEVIPPFGQRVAAVFNGRSGAVTALAVDDSRGRPVVVSADVDRTLWAWDLVTGQPVGEPMHGHADRITKVLITCVDGAPTVVSSDRNGRVKTWDMASGACVREWDEVGDIVTVSRWEGRAVLIRGGGTVVEFFDLSDGALIRRPLTLPFYRYDPGATPVISQLAVAEWDGRQVIVAGCRADTILRRAVWVFDPASGDLAPAPRRMVGGSIELMGVIERVGQPLVVTYGRAPVLGRRMIRTWSLATGEQAVKIDQAATFRRGTDSLAVAQLDGGPALLATARDATLRVWDLTTGRRIGEPIRCRIGRVVALAVTRVAGFPVAVAGGADGSVHAWSLAS</sequence>
<comment type="caution">
    <text evidence="9">The sequence shown here is derived from an EMBL/GenBank/DDBJ whole genome shotgun (WGS) entry which is preliminary data.</text>
</comment>
<feature type="repeat" description="WD" evidence="7">
    <location>
        <begin position="330"/>
        <end position="373"/>
    </location>
</feature>
<dbReference type="GO" id="GO:0005524">
    <property type="term" value="F:ATP binding"/>
    <property type="evidence" value="ECO:0007669"/>
    <property type="project" value="UniProtKB-KW"/>
</dbReference>
<keyword evidence="10" id="KW-1185">Reference proteome</keyword>
<evidence type="ECO:0000256" key="1">
    <source>
        <dbReference type="ARBA" id="ARBA00022574"/>
    </source>
</evidence>
<keyword evidence="1 7" id="KW-0853">WD repeat</keyword>
<evidence type="ECO:0000256" key="4">
    <source>
        <dbReference type="ARBA" id="ARBA00022741"/>
    </source>
</evidence>
<dbReference type="InterPro" id="IPR000719">
    <property type="entry name" value="Prot_kinase_dom"/>
</dbReference>
<evidence type="ECO:0000256" key="7">
    <source>
        <dbReference type="PROSITE-ProRule" id="PRU00221"/>
    </source>
</evidence>
<dbReference type="AlphaFoldDB" id="A0A6L9SE06"/>
<dbReference type="PROSITE" id="PS50082">
    <property type="entry name" value="WD_REPEATS_2"/>
    <property type="match status" value="2"/>
</dbReference>
<dbReference type="Proteomes" id="UP000475214">
    <property type="component" value="Unassembled WGS sequence"/>
</dbReference>
<dbReference type="InterPro" id="IPR011009">
    <property type="entry name" value="Kinase-like_dom_sf"/>
</dbReference>
<keyword evidence="3" id="KW-0677">Repeat</keyword>
<dbReference type="Gene3D" id="2.130.10.10">
    <property type="entry name" value="YVTN repeat-like/Quinoprotein amine dehydrogenase"/>
    <property type="match status" value="2"/>
</dbReference>
<dbReference type="Pfam" id="PF00069">
    <property type="entry name" value="Pkinase"/>
    <property type="match status" value="1"/>
</dbReference>
<evidence type="ECO:0000256" key="5">
    <source>
        <dbReference type="ARBA" id="ARBA00022777"/>
    </source>
</evidence>
<keyword evidence="4" id="KW-0547">Nucleotide-binding</keyword>
<dbReference type="PANTHER" id="PTHR43289:SF34">
    <property type="entry name" value="SERINE_THREONINE-PROTEIN KINASE YBDM-RELATED"/>
    <property type="match status" value="1"/>
</dbReference>
<feature type="repeat" description="WD" evidence="7">
    <location>
        <begin position="591"/>
        <end position="613"/>
    </location>
</feature>
<dbReference type="InterPro" id="IPR001680">
    <property type="entry name" value="WD40_rpt"/>
</dbReference>
<gene>
    <name evidence="9" type="ORF">G1H10_21620</name>
</gene>
<evidence type="ECO:0000313" key="9">
    <source>
        <dbReference type="EMBL" id="NEE02768.1"/>
    </source>
</evidence>